<name>A0A1Q9DGY8_SYMMI</name>
<comment type="caution">
    <text evidence="2">The sequence shown here is derived from an EMBL/GenBank/DDBJ whole genome shotgun (WGS) entry which is preliminary data.</text>
</comment>
<gene>
    <name evidence="2" type="ORF">AK812_SmicGene23624</name>
</gene>
<evidence type="ECO:0000313" key="3">
    <source>
        <dbReference type="Proteomes" id="UP000186817"/>
    </source>
</evidence>
<feature type="region of interest" description="Disordered" evidence="1">
    <location>
        <begin position="1"/>
        <end position="25"/>
    </location>
</feature>
<sequence>MERGNGSEDRRSKELGGEHPSATDDRELAFALFHCAGAEPPSVGQSQISPPVPSEGLELDEEAWESPEVAAATGILVDIANASRGLEEEAAARAVEAVRLAETQIWDLADFEESPVRQNPRRSIEEAPRSAALLAVYQLCPGLEGAPPRDLAEEVLRKASASPASESLRLVRAVAGVAELNSEGATPSELALRPPVLKLTNPIWDIAVLLVWLAPTDAVRLLESVMEDAQFSRSRCLEVIAYLRTQCGQNSASDDAQLEEVLRQAEALILLKTLMEGSSGKEHFPLRLLPGHRLIDAVATWRTELETLPSAVREAALALLDTGFDGGAG</sequence>
<dbReference type="EMBL" id="LSRX01000546">
    <property type="protein sequence ID" value="OLP94360.1"/>
    <property type="molecule type" value="Genomic_DNA"/>
</dbReference>
<proteinExistence type="predicted"/>
<organism evidence="2 3">
    <name type="scientific">Symbiodinium microadriaticum</name>
    <name type="common">Dinoflagellate</name>
    <name type="synonym">Zooxanthella microadriatica</name>
    <dbReference type="NCBI Taxonomy" id="2951"/>
    <lineage>
        <taxon>Eukaryota</taxon>
        <taxon>Sar</taxon>
        <taxon>Alveolata</taxon>
        <taxon>Dinophyceae</taxon>
        <taxon>Suessiales</taxon>
        <taxon>Symbiodiniaceae</taxon>
        <taxon>Symbiodinium</taxon>
    </lineage>
</organism>
<dbReference type="OrthoDB" id="444157at2759"/>
<keyword evidence="3" id="KW-1185">Reference proteome</keyword>
<dbReference type="Proteomes" id="UP000186817">
    <property type="component" value="Unassembled WGS sequence"/>
</dbReference>
<dbReference type="AlphaFoldDB" id="A0A1Q9DGY8"/>
<evidence type="ECO:0000313" key="2">
    <source>
        <dbReference type="EMBL" id="OLP94360.1"/>
    </source>
</evidence>
<reference evidence="2 3" key="1">
    <citation type="submission" date="2016-02" db="EMBL/GenBank/DDBJ databases">
        <title>Genome analysis of coral dinoflagellate symbionts highlights evolutionary adaptations to a symbiotic lifestyle.</title>
        <authorList>
            <person name="Aranda M."/>
            <person name="Li Y."/>
            <person name="Liew Y.J."/>
            <person name="Baumgarten S."/>
            <person name="Simakov O."/>
            <person name="Wilson M."/>
            <person name="Piel J."/>
            <person name="Ashoor H."/>
            <person name="Bougouffa S."/>
            <person name="Bajic V.B."/>
            <person name="Ryu T."/>
            <person name="Ravasi T."/>
            <person name="Bayer T."/>
            <person name="Micklem G."/>
            <person name="Kim H."/>
            <person name="Bhak J."/>
            <person name="Lajeunesse T.C."/>
            <person name="Voolstra C.R."/>
        </authorList>
    </citation>
    <scope>NUCLEOTIDE SEQUENCE [LARGE SCALE GENOMIC DNA]</scope>
    <source>
        <strain evidence="2 3">CCMP2467</strain>
    </source>
</reference>
<accession>A0A1Q9DGY8</accession>
<evidence type="ECO:0000256" key="1">
    <source>
        <dbReference type="SAM" id="MobiDB-lite"/>
    </source>
</evidence>
<protein>
    <submittedName>
        <fullName evidence="2">Uncharacterized protein</fullName>
    </submittedName>
</protein>